<dbReference type="KEGG" id="tsph:KIH39_22965"/>
<dbReference type="InterPro" id="IPR021994">
    <property type="entry name" value="DUF3592"/>
</dbReference>
<keyword evidence="1" id="KW-0812">Transmembrane</keyword>
<evidence type="ECO:0000313" key="4">
    <source>
        <dbReference type="Proteomes" id="UP000676194"/>
    </source>
</evidence>
<evidence type="ECO:0000256" key="1">
    <source>
        <dbReference type="SAM" id="Phobius"/>
    </source>
</evidence>
<feature type="domain" description="DUF3592" evidence="2">
    <location>
        <begin position="64"/>
        <end position="148"/>
    </location>
</feature>
<reference evidence="3" key="1">
    <citation type="submission" date="2021-05" db="EMBL/GenBank/DDBJ databases">
        <title>Complete genome sequence of the cellulolytic planctomycete Telmatocola sphagniphila SP2T and characterization of the first cellulase from planctomycetes.</title>
        <authorList>
            <person name="Rakitin A.L."/>
            <person name="Beletsky A.V."/>
            <person name="Naumoff D.G."/>
            <person name="Kulichevskaya I.S."/>
            <person name="Mardanov A.V."/>
            <person name="Ravin N.V."/>
            <person name="Dedysh S.N."/>
        </authorList>
    </citation>
    <scope>NUCLEOTIDE SEQUENCE</scope>
    <source>
        <strain evidence="3">SP2T</strain>
    </source>
</reference>
<feature type="transmembrane region" description="Helical" evidence="1">
    <location>
        <begin position="28"/>
        <end position="50"/>
    </location>
</feature>
<dbReference type="Proteomes" id="UP000676194">
    <property type="component" value="Chromosome"/>
</dbReference>
<dbReference type="Pfam" id="PF12158">
    <property type="entry name" value="DUF3592"/>
    <property type="match status" value="1"/>
</dbReference>
<keyword evidence="1" id="KW-1133">Transmembrane helix</keyword>
<organism evidence="3 4">
    <name type="scientific">Telmatocola sphagniphila</name>
    <dbReference type="NCBI Taxonomy" id="1123043"/>
    <lineage>
        <taxon>Bacteria</taxon>
        <taxon>Pseudomonadati</taxon>
        <taxon>Planctomycetota</taxon>
        <taxon>Planctomycetia</taxon>
        <taxon>Gemmatales</taxon>
        <taxon>Gemmataceae</taxon>
    </lineage>
</organism>
<dbReference type="RefSeq" id="WP_213495803.1">
    <property type="nucleotide sequence ID" value="NZ_CP074694.1"/>
</dbReference>
<dbReference type="AlphaFoldDB" id="A0A8E6EUP9"/>
<sequence length="224" mass="25777">MKLSDTSEPNETSTQKSRWWDYLLRSLYLFWLVFGFLLISPAIFGAIRVIGIFQQLRTESYVQTNGTIVSNELKELENVEGDNTHELIVKYDYLVDGFNYSGVRIRYPNLGSTFSDHWPRRWAREFKLGANVPVYYNPENPEQSVLHRAVLSIDFAELWFFVAFYPLILTRAMPATLGINEHGVGLSNGSNHTTVGDSTPCRRSTHLRRSSPIPFYPFWNVTTA</sequence>
<evidence type="ECO:0000259" key="2">
    <source>
        <dbReference type="Pfam" id="PF12158"/>
    </source>
</evidence>
<proteinExistence type="predicted"/>
<dbReference type="EMBL" id="CP074694">
    <property type="protein sequence ID" value="QVL31675.1"/>
    <property type="molecule type" value="Genomic_DNA"/>
</dbReference>
<gene>
    <name evidence="3" type="ORF">KIH39_22965</name>
</gene>
<keyword evidence="4" id="KW-1185">Reference proteome</keyword>
<name>A0A8E6EUP9_9BACT</name>
<keyword evidence="1" id="KW-0472">Membrane</keyword>
<accession>A0A8E6EUP9</accession>
<evidence type="ECO:0000313" key="3">
    <source>
        <dbReference type="EMBL" id="QVL31675.1"/>
    </source>
</evidence>
<protein>
    <submittedName>
        <fullName evidence="3">DUF3592 domain-containing protein</fullName>
    </submittedName>
</protein>